<sequence length="97" mass="10752">MATWEIKDDRLFVIAFGGTVEALSDGERDIGMREVYGTEKPVWAEWVSKTFAIPVGQEIPDPEGFRSPTWSAYCDVEVVNGRVVGMTERPGAKRTAS</sequence>
<proteinExistence type="predicted"/>
<dbReference type="Proteomes" id="UP000305267">
    <property type="component" value="Unassembled WGS sequence"/>
</dbReference>
<evidence type="ECO:0000313" key="1">
    <source>
        <dbReference type="EMBL" id="TNC15785.1"/>
    </source>
</evidence>
<organism evidence="1 2">
    <name type="scientific">Methylobacterium terricola</name>
    <dbReference type="NCBI Taxonomy" id="2583531"/>
    <lineage>
        <taxon>Bacteria</taxon>
        <taxon>Pseudomonadati</taxon>
        <taxon>Pseudomonadota</taxon>
        <taxon>Alphaproteobacteria</taxon>
        <taxon>Hyphomicrobiales</taxon>
        <taxon>Methylobacteriaceae</taxon>
        <taxon>Methylobacterium</taxon>
    </lineage>
</organism>
<dbReference type="RefSeq" id="WP_139033608.1">
    <property type="nucleotide sequence ID" value="NZ_VDDA01000001.1"/>
</dbReference>
<name>A0A5C4LPP9_9HYPH</name>
<dbReference type="EMBL" id="VDDA01000001">
    <property type="protein sequence ID" value="TNC15785.1"/>
    <property type="molecule type" value="Genomic_DNA"/>
</dbReference>
<comment type="caution">
    <text evidence="1">The sequence shown here is derived from an EMBL/GenBank/DDBJ whole genome shotgun (WGS) entry which is preliminary data.</text>
</comment>
<protein>
    <submittedName>
        <fullName evidence="1">Uncharacterized protein</fullName>
    </submittedName>
</protein>
<keyword evidence="2" id="KW-1185">Reference proteome</keyword>
<accession>A0A5C4LPP9</accession>
<dbReference type="AlphaFoldDB" id="A0A5C4LPP9"/>
<evidence type="ECO:0000313" key="2">
    <source>
        <dbReference type="Proteomes" id="UP000305267"/>
    </source>
</evidence>
<reference evidence="1 2" key="1">
    <citation type="submission" date="2019-06" db="EMBL/GenBank/DDBJ databases">
        <title>Genome of Methylobacterium sp. 17Sr1-39.</title>
        <authorList>
            <person name="Seo T."/>
        </authorList>
    </citation>
    <scope>NUCLEOTIDE SEQUENCE [LARGE SCALE GENOMIC DNA]</scope>
    <source>
        <strain evidence="1 2">17Sr1-39</strain>
    </source>
</reference>
<dbReference type="OrthoDB" id="7973217at2"/>
<gene>
    <name evidence="1" type="ORF">FF100_00475</name>
</gene>